<dbReference type="EMBL" id="JBJURJ010000012">
    <property type="protein sequence ID" value="MFM9330225.1"/>
    <property type="molecule type" value="Genomic_DNA"/>
</dbReference>
<evidence type="ECO:0000313" key="1">
    <source>
        <dbReference type="EMBL" id="MFM9330225.1"/>
    </source>
</evidence>
<organism evidence="1 2">
    <name type="scientific">Paenibacillus mesotrionivorans</name>
    <dbReference type="NCBI Taxonomy" id="3160968"/>
    <lineage>
        <taxon>Bacteria</taxon>
        <taxon>Bacillati</taxon>
        <taxon>Bacillota</taxon>
        <taxon>Bacilli</taxon>
        <taxon>Bacillales</taxon>
        <taxon>Paenibacillaceae</taxon>
        <taxon>Paenibacillus</taxon>
    </lineage>
</organism>
<comment type="caution">
    <text evidence="1">The sequence shown here is derived from an EMBL/GenBank/DDBJ whole genome shotgun (WGS) entry which is preliminary data.</text>
</comment>
<proteinExistence type="predicted"/>
<protein>
    <submittedName>
        <fullName evidence="1">Stage VI sporulation protein F</fullName>
    </submittedName>
</protein>
<name>A0ACC7P0F1_9BACL</name>
<evidence type="ECO:0000313" key="2">
    <source>
        <dbReference type="Proteomes" id="UP001631969"/>
    </source>
</evidence>
<sequence>MGYQSYSGYGIEREWVEKLKKKAKDPLRKERLKELADGLTREDLANPETVTFLVDRGLRILNEKSPERQRQQLVRFVMEQQIDPNNMLHLLRLWNMFR</sequence>
<gene>
    <name evidence="1" type="ORF">ACI1P1_18150</name>
</gene>
<reference evidence="1" key="1">
    <citation type="submission" date="2024-12" db="EMBL/GenBank/DDBJ databases">
        <authorList>
            <person name="Wu N."/>
        </authorList>
    </citation>
    <scope>NUCLEOTIDE SEQUENCE</scope>
    <source>
        <strain evidence="1">P15</strain>
    </source>
</reference>
<accession>A0ACC7P0F1</accession>
<keyword evidence="2" id="KW-1185">Reference proteome</keyword>
<dbReference type="Proteomes" id="UP001631969">
    <property type="component" value="Unassembled WGS sequence"/>
</dbReference>